<reference evidence="1" key="2">
    <citation type="submission" date="2021-01" db="EMBL/GenBank/DDBJ databases">
        <authorList>
            <person name="Schikora-Tamarit M.A."/>
        </authorList>
    </citation>
    <scope>NUCLEOTIDE SEQUENCE</scope>
    <source>
        <strain evidence="1">NCAIM Y.01608</strain>
    </source>
</reference>
<keyword evidence="2" id="KW-1185">Reference proteome</keyword>
<dbReference type="EMBL" id="JAEUBD010001178">
    <property type="protein sequence ID" value="KAH3665007.1"/>
    <property type="molecule type" value="Genomic_DNA"/>
</dbReference>
<proteinExistence type="predicted"/>
<protein>
    <submittedName>
        <fullName evidence="1">Uncharacterized protein</fullName>
    </submittedName>
</protein>
<organism evidence="1 2">
    <name type="scientific">Ogataea polymorpha</name>
    <dbReference type="NCBI Taxonomy" id="460523"/>
    <lineage>
        <taxon>Eukaryota</taxon>
        <taxon>Fungi</taxon>
        <taxon>Dikarya</taxon>
        <taxon>Ascomycota</taxon>
        <taxon>Saccharomycotina</taxon>
        <taxon>Pichiomycetes</taxon>
        <taxon>Pichiales</taxon>
        <taxon>Pichiaceae</taxon>
        <taxon>Ogataea</taxon>
    </lineage>
</organism>
<dbReference type="Proteomes" id="UP000788993">
    <property type="component" value="Unassembled WGS sequence"/>
</dbReference>
<sequence length="370" mass="42174">MLQAKYPSLLNANNFISLPQYESRFYELERSTPVSPDNLILLVQNLLGEESKEVPSELFARNSYKNPLETYLTIASYCKLIILSPNLSNFDISLQDVFQIWELRINLLLMAANLRVPNSSSLVPPIPNAQFLRNETNLFLKELIKLDDKETLPKELSWHFKLLIIRIKYGPSLILVNQLYNDLVQLRGTTPKETKDLTNKSSIILYNVCAIMIARNELLTVFNLLNQTLQSDLENSQLAGLTALAGCLYTFKDSGSVSDNAPFFNEIVAAFQKTDKQTLDLLVSILNSVEPVYNEDRSTTMALERDHHFTLQEIIRLVEDGKISGRILCSLCGLLEVQRLSTNDESELDKCLDLVHRQWTSHPQNIYAFE</sequence>
<comment type="caution">
    <text evidence="1">The sequence shown here is derived from an EMBL/GenBank/DDBJ whole genome shotgun (WGS) entry which is preliminary data.</text>
</comment>
<reference evidence="1" key="1">
    <citation type="journal article" date="2021" name="Open Biol.">
        <title>Shared evolutionary footprints suggest mitochondrial oxidative damage underlies multiple complex I losses in fungi.</title>
        <authorList>
            <person name="Schikora-Tamarit M.A."/>
            <person name="Marcet-Houben M."/>
            <person name="Nosek J."/>
            <person name="Gabaldon T."/>
        </authorList>
    </citation>
    <scope>NUCLEOTIDE SEQUENCE</scope>
    <source>
        <strain evidence="1">NCAIM Y.01608</strain>
    </source>
</reference>
<dbReference type="AlphaFoldDB" id="A0A9P8P4X6"/>
<gene>
    <name evidence="1" type="ORF">OGATHE_003822</name>
</gene>
<evidence type="ECO:0000313" key="1">
    <source>
        <dbReference type="EMBL" id="KAH3665007.1"/>
    </source>
</evidence>
<evidence type="ECO:0000313" key="2">
    <source>
        <dbReference type="Proteomes" id="UP000788993"/>
    </source>
</evidence>
<accession>A0A9P8P4X6</accession>
<name>A0A9P8P4X6_9ASCO</name>